<dbReference type="AlphaFoldDB" id="A0A915KF71"/>
<evidence type="ECO:0000313" key="1">
    <source>
        <dbReference type="Proteomes" id="UP000887565"/>
    </source>
</evidence>
<sequence length="88" mass="10094">MPYSSNPSIPPCIGHHRLSCSGQWGTVGTKYVNVNFSAEYYDSRIGYGLAFVNSSRFGTRRERVIRRKVEMKIFAIQRMSRTVPAYIE</sequence>
<reference evidence="2" key="1">
    <citation type="submission" date="2022-11" db="UniProtKB">
        <authorList>
            <consortium name="WormBaseParasite"/>
        </authorList>
    </citation>
    <scope>IDENTIFICATION</scope>
</reference>
<evidence type="ECO:0000313" key="2">
    <source>
        <dbReference type="WBParaSite" id="nRc.2.0.1.t37453-RA"/>
    </source>
</evidence>
<dbReference type="WBParaSite" id="nRc.2.0.1.t37453-RA">
    <property type="protein sequence ID" value="nRc.2.0.1.t37453-RA"/>
    <property type="gene ID" value="nRc.2.0.1.g37453"/>
</dbReference>
<organism evidence="1 2">
    <name type="scientific">Romanomermis culicivorax</name>
    <name type="common">Nematode worm</name>
    <dbReference type="NCBI Taxonomy" id="13658"/>
    <lineage>
        <taxon>Eukaryota</taxon>
        <taxon>Metazoa</taxon>
        <taxon>Ecdysozoa</taxon>
        <taxon>Nematoda</taxon>
        <taxon>Enoplea</taxon>
        <taxon>Dorylaimia</taxon>
        <taxon>Mermithida</taxon>
        <taxon>Mermithoidea</taxon>
        <taxon>Mermithidae</taxon>
        <taxon>Romanomermis</taxon>
    </lineage>
</organism>
<dbReference type="Proteomes" id="UP000887565">
    <property type="component" value="Unplaced"/>
</dbReference>
<name>A0A915KF71_ROMCU</name>
<proteinExistence type="predicted"/>
<accession>A0A915KF71</accession>
<keyword evidence="1" id="KW-1185">Reference proteome</keyword>
<protein>
    <submittedName>
        <fullName evidence="2">Uncharacterized protein</fullName>
    </submittedName>
</protein>